<gene>
    <name evidence="2" type="ORF">DK427_05960</name>
</gene>
<protein>
    <recommendedName>
        <fullName evidence="4">Cysteine rich repeat protein</fullName>
    </recommendedName>
</protein>
<dbReference type="OrthoDB" id="8245037at2"/>
<dbReference type="Proteomes" id="UP000246058">
    <property type="component" value="Chromosome"/>
</dbReference>
<accession>A0A2U8VNZ2</accession>
<feature type="signal peptide" evidence="1">
    <location>
        <begin position="1"/>
        <end position="20"/>
    </location>
</feature>
<dbReference type="RefSeq" id="WP_109950455.1">
    <property type="nucleotide sequence ID" value="NZ_CP029551.1"/>
</dbReference>
<proteinExistence type="predicted"/>
<evidence type="ECO:0000313" key="2">
    <source>
        <dbReference type="EMBL" id="AWN35333.1"/>
    </source>
</evidence>
<dbReference type="EMBL" id="CP029551">
    <property type="protein sequence ID" value="AWN35333.1"/>
    <property type="molecule type" value="Genomic_DNA"/>
</dbReference>
<evidence type="ECO:0008006" key="4">
    <source>
        <dbReference type="Google" id="ProtNLM"/>
    </source>
</evidence>
<sequence>MKALGALTLIALLAAGPALAEPSAAQRAACTPDVMRLCASAIPNVGAIKTCLRAQRASLSAECRVAVDAGEGQRTRAAARS</sequence>
<keyword evidence="1" id="KW-0732">Signal</keyword>
<dbReference type="KEGG" id="meti:DK427_05960"/>
<organism evidence="2 3">
    <name type="scientific">Methylobacterium radiodurans</name>
    <dbReference type="NCBI Taxonomy" id="2202828"/>
    <lineage>
        <taxon>Bacteria</taxon>
        <taxon>Pseudomonadati</taxon>
        <taxon>Pseudomonadota</taxon>
        <taxon>Alphaproteobacteria</taxon>
        <taxon>Hyphomicrobiales</taxon>
        <taxon>Methylobacteriaceae</taxon>
        <taxon>Methylobacterium</taxon>
    </lineage>
</organism>
<evidence type="ECO:0000313" key="3">
    <source>
        <dbReference type="Proteomes" id="UP000246058"/>
    </source>
</evidence>
<keyword evidence="3" id="KW-1185">Reference proteome</keyword>
<dbReference type="AlphaFoldDB" id="A0A2U8VNZ2"/>
<name>A0A2U8VNZ2_9HYPH</name>
<evidence type="ECO:0000256" key="1">
    <source>
        <dbReference type="SAM" id="SignalP"/>
    </source>
</evidence>
<feature type="chain" id="PRO_5015901485" description="Cysteine rich repeat protein" evidence="1">
    <location>
        <begin position="21"/>
        <end position="81"/>
    </location>
</feature>
<reference evidence="2 3" key="1">
    <citation type="submission" date="2018-05" db="EMBL/GenBank/DDBJ databases">
        <title>Complete Genome Sequence of Methylobacterium sp. 17Sr1-43.</title>
        <authorList>
            <person name="Srinivasan S."/>
        </authorList>
    </citation>
    <scope>NUCLEOTIDE SEQUENCE [LARGE SCALE GENOMIC DNA]</scope>
    <source>
        <strain evidence="2 3">17Sr1-43</strain>
    </source>
</reference>